<feature type="transmembrane region" description="Helical" evidence="1">
    <location>
        <begin position="70"/>
        <end position="94"/>
    </location>
</feature>
<gene>
    <name evidence="2" type="ORF">E4T82_09435</name>
</gene>
<proteinExistence type="predicted"/>
<dbReference type="AlphaFoldDB" id="A0A4Y9JAZ0"/>
<keyword evidence="1" id="KW-0812">Transmembrane</keyword>
<dbReference type="RefSeq" id="WP_135182582.1">
    <property type="nucleotide sequence ID" value="NZ_JADGKZ010000016.1"/>
</dbReference>
<dbReference type="EMBL" id="SPPD01000016">
    <property type="protein sequence ID" value="TFU97094.1"/>
    <property type="molecule type" value="Genomic_DNA"/>
</dbReference>
<protein>
    <submittedName>
        <fullName evidence="2">Uncharacterized protein</fullName>
    </submittedName>
</protein>
<name>A0A4Y9JAZ0_9STRE</name>
<comment type="caution">
    <text evidence="2">The sequence shown here is derived from an EMBL/GenBank/DDBJ whole genome shotgun (WGS) entry which is preliminary data.</text>
</comment>
<evidence type="ECO:0000313" key="3">
    <source>
        <dbReference type="Proteomes" id="UP000297253"/>
    </source>
</evidence>
<keyword evidence="1" id="KW-1133">Transmembrane helix</keyword>
<dbReference type="Proteomes" id="UP000297253">
    <property type="component" value="Unassembled WGS sequence"/>
</dbReference>
<feature type="transmembrane region" description="Helical" evidence="1">
    <location>
        <begin position="20"/>
        <end position="36"/>
    </location>
</feature>
<keyword evidence="1" id="KW-0472">Membrane</keyword>
<accession>A0A4Y9JAZ0</accession>
<reference evidence="2 3" key="1">
    <citation type="submission" date="2019-03" db="EMBL/GenBank/DDBJ databases">
        <title>Diversity of the mouse oral microbiome.</title>
        <authorList>
            <person name="Joseph S."/>
            <person name="Aduse-Opoku J."/>
            <person name="Curtis M."/>
            <person name="Wade W."/>
            <person name="Hashim A."/>
        </authorList>
    </citation>
    <scope>NUCLEOTIDE SEQUENCE [LARGE SCALE GENOMIC DNA]</scope>
    <source>
        <strain evidence="2 3">WM131</strain>
    </source>
</reference>
<dbReference type="OrthoDB" id="2346222at2"/>
<feature type="transmembrane region" description="Helical" evidence="1">
    <location>
        <begin position="42"/>
        <end position="63"/>
    </location>
</feature>
<evidence type="ECO:0000256" key="1">
    <source>
        <dbReference type="SAM" id="Phobius"/>
    </source>
</evidence>
<evidence type="ECO:0000313" key="2">
    <source>
        <dbReference type="EMBL" id="TFU97094.1"/>
    </source>
</evidence>
<sequence length="105" mass="11959">MSEKPTNHHKKNLLTRIDQFLVALLFLIIPVTGLVLESLNIHIIGFEMVGALYLLAVAVSCLVKQWKLVVLATIGSMVIWAITIGLSEVLWYYAKEWFNIDISYR</sequence>
<organism evidence="2 3">
    <name type="scientific">Streptococcus cuniculi</name>
    <dbReference type="NCBI Taxonomy" id="1432788"/>
    <lineage>
        <taxon>Bacteria</taxon>
        <taxon>Bacillati</taxon>
        <taxon>Bacillota</taxon>
        <taxon>Bacilli</taxon>
        <taxon>Lactobacillales</taxon>
        <taxon>Streptococcaceae</taxon>
        <taxon>Streptococcus</taxon>
    </lineage>
</organism>